<evidence type="ECO:0000313" key="1">
    <source>
        <dbReference type="EMBL" id="RDX42606.1"/>
    </source>
</evidence>
<dbReference type="AlphaFoldDB" id="A0A371CQP8"/>
<name>A0A371CQP8_9APHY</name>
<evidence type="ECO:0000313" key="2">
    <source>
        <dbReference type="Proteomes" id="UP000256964"/>
    </source>
</evidence>
<accession>A0A371CQP8</accession>
<reference evidence="1 2" key="1">
    <citation type="journal article" date="2018" name="Biotechnol. Biofuels">
        <title>Integrative visual omics of the white-rot fungus Polyporus brumalis exposes the biotechnological potential of its oxidative enzymes for delignifying raw plant biomass.</title>
        <authorList>
            <person name="Miyauchi S."/>
            <person name="Rancon A."/>
            <person name="Drula E."/>
            <person name="Hage H."/>
            <person name="Chaduli D."/>
            <person name="Favel A."/>
            <person name="Grisel S."/>
            <person name="Henrissat B."/>
            <person name="Herpoel-Gimbert I."/>
            <person name="Ruiz-Duenas F.J."/>
            <person name="Chevret D."/>
            <person name="Hainaut M."/>
            <person name="Lin J."/>
            <person name="Wang M."/>
            <person name="Pangilinan J."/>
            <person name="Lipzen A."/>
            <person name="Lesage-Meessen L."/>
            <person name="Navarro D."/>
            <person name="Riley R."/>
            <person name="Grigoriev I.V."/>
            <person name="Zhou S."/>
            <person name="Raouche S."/>
            <person name="Rosso M.N."/>
        </authorList>
    </citation>
    <scope>NUCLEOTIDE SEQUENCE [LARGE SCALE GENOMIC DNA]</scope>
    <source>
        <strain evidence="1 2">BRFM 1820</strain>
    </source>
</reference>
<proteinExistence type="predicted"/>
<keyword evidence="2" id="KW-1185">Reference proteome</keyword>
<organism evidence="1 2">
    <name type="scientific">Lentinus brumalis</name>
    <dbReference type="NCBI Taxonomy" id="2498619"/>
    <lineage>
        <taxon>Eukaryota</taxon>
        <taxon>Fungi</taxon>
        <taxon>Dikarya</taxon>
        <taxon>Basidiomycota</taxon>
        <taxon>Agaricomycotina</taxon>
        <taxon>Agaricomycetes</taxon>
        <taxon>Polyporales</taxon>
        <taxon>Polyporaceae</taxon>
        <taxon>Lentinus</taxon>
    </lineage>
</organism>
<dbReference type="EMBL" id="KZ857481">
    <property type="protein sequence ID" value="RDX42606.1"/>
    <property type="molecule type" value="Genomic_DNA"/>
</dbReference>
<gene>
    <name evidence="1" type="ORF">OH76DRAFT_94994</name>
</gene>
<protein>
    <submittedName>
        <fullName evidence="1">Uncharacterized protein</fullName>
    </submittedName>
</protein>
<sequence>MPVWMEFENRAVAERSQNDRLSSRFSVTTHIHAAYPSYCILLAHLRLTRRLRRSAPDKRPKCSPNLVHFRTPCSCSISTDATGHWPLTVPRLASLANAAASAIDETSHGRDATRTTTARARLGGPFETAIQCDGSNRASCRIGSRLTGRRPKIPRRERRSGCATADRQKFLLQDLKLKSRTGDTDAVVSIRPPHPE</sequence>
<dbReference type="Proteomes" id="UP000256964">
    <property type="component" value="Unassembled WGS sequence"/>
</dbReference>